<comment type="caution">
    <text evidence="1">The sequence shown here is derived from an EMBL/GenBank/DDBJ whole genome shotgun (WGS) entry which is preliminary data.</text>
</comment>
<reference evidence="2" key="1">
    <citation type="submission" date="2015-07" db="EMBL/GenBank/DDBJ databases">
        <authorList>
            <consortium name="Consortium for Microbial Forensics and Genomics (microFORGE)"/>
            <person name="Knight B.M."/>
            <person name="Roberts D.P."/>
            <person name="Lin D."/>
            <person name="Hari K."/>
            <person name="Fletcher J."/>
            <person name="Melcher U."/>
            <person name="Blagden T."/>
            <person name="Winegar R.A."/>
        </authorList>
    </citation>
    <scope>NUCLEOTIDE SEQUENCE [LARGE SCALE GENOMIC DNA]</scope>
    <source>
        <strain evidence="2">NRRL B-1447</strain>
    </source>
</reference>
<protein>
    <submittedName>
        <fullName evidence="1">Uncharacterized protein</fullName>
    </submittedName>
</protein>
<gene>
    <name evidence="1" type="ORF">ADK75_20115</name>
</gene>
<proteinExistence type="predicted"/>
<dbReference type="Proteomes" id="UP000037084">
    <property type="component" value="Unassembled WGS sequence"/>
</dbReference>
<name>A0A0L8MF39_STRVG</name>
<evidence type="ECO:0000313" key="1">
    <source>
        <dbReference type="EMBL" id="KOG48980.1"/>
    </source>
</evidence>
<accession>A0A0L8MF39</accession>
<organism evidence="1 2">
    <name type="scientific">Streptomyces virginiae</name>
    <name type="common">Streptomyces cinnamonensis</name>
    <dbReference type="NCBI Taxonomy" id="1961"/>
    <lineage>
        <taxon>Bacteria</taxon>
        <taxon>Bacillati</taxon>
        <taxon>Actinomycetota</taxon>
        <taxon>Actinomycetes</taxon>
        <taxon>Kitasatosporales</taxon>
        <taxon>Streptomycetaceae</taxon>
        <taxon>Streptomyces</taxon>
    </lineage>
</organism>
<dbReference type="EMBL" id="LGUV01000274">
    <property type="protein sequence ID" value="KOG48980.1"/>
    <property type="molecule type" value="Genomic_DNA"/>
</dbReference>
<sequence>MPADLPVTGSVPVAAVEEAAGGLSEAGSRGGSGPELAKAMAAIRRTTTPTTVIRLREGRGVRRGGA</sequence>
<dbReference type="AlphaFoldDB" id="A0A0L8MF39"/>
<evidence type="ECO:0000313" key="2">
    <source>
        <dbReference type="Proteomes" id="UP000037084"/>
    </source>
</evidence>